<dbReference type="SUPFAM" id="SSF47336">
    <property type="entry name" value="ACP-like"/>
    <property type="match status" value="1"/>
</dbReference>
<dbReference type="EMBL" id="MEUB01000027">
    <property type="protein sequence ID" value="OGC22605.1"/>
    <property type="molecule type" value="Genomic_DNA"/>
</dbReference>
<evidence type="ECO:0000313" key="2">
    <source>
        <dbReference type="Proteomes" id="UP000178417"/>
    </source>
</evidence>
<evidence type="ECO:0008006" key="3">
    <source>
        <dbReference type="Google" id="ProtNLM"/>
    </source>
</evidence>
<dbReference type="STRING" id="1802579.A2310_07565"/>
<proteinExistence type="predicted"/>
<comment type="caution">
    <text evidence="1">The sequence shown here is derived from an EMBL/GenBank/DDBJ whole genome shotgun (WGS) entry which is preliminary data.</text>
</comment>
<dbReference type="Gene3D" id="1.10.1200.10">
    <property type="entry name" value="ACP-like"/>
    <property type="match status" value="1"/>
</dbReference>
<organism evidence="1 2">
    <name type="scientific">candidate division WOR-1 bacterium RIFOXYB2_FULL_37_13</name>
    <dbReference type="NCBI Taxonomy" id="1802579"/>
    <lineage>
        <taxon>Bacteria</taxon>
        <taxon>Bacillati</taxon>
        <taxon>Saganbacteria</taxon>
    </lineage>
</organism>
<accession>A0A1F4SQA2</accession>
<dbReference type="AlphaFoldDB" id="A0A1F4SQA2"/>
<dbReference type="Proteomes" id="UP000178417">
    <property type="component" value="Unassembled WGS sequence"/>
</dbReference>
<evidence type="ECO:0000313" key="1">
    <source>
        <dbReference type="EMBL" id="OGC22605.1"/>
    </source>
</evidence>
<name>A0A1F4SQA2_UNCSA</name>
<sequence length="80" mass="8816">MGNKENEMLKIIQEALNVGDGKITFDSSVKNVEEWDSLGHLSILVALDKRFGGKVANIREMSSADSVNKIIQLLKDNSLV</sequence>
<gene>
    <name evidence="1" type="ORF">A2310_07565</name>
</gene>
<dbReference type="InterPro" id="IPR036736">
    <property type="entry name" value="ACP-like_sf"/>
</dbReference>
<reference evidence="1 2" key="1">
    <citation type="journal article" date="2016" name="Nat. Commun.">
        <title>Thousands of microbial genomes shed light on interconnected biogeochemical processes in an aquifer system.</title>
        <authorList>
            <person name="Anantharaman K."/>
            <person name="Brown C.T."/>
            <person name="Hug L.A."/>
            <person name="Sharon I."/>
            <person name="Castelle C.J."/>
            <person name="Probst A.J."/>
            <person name="Thomas B.C."/>
            <person name="Singh A."/>
            <person name="Wilkins M.J."/>
            <person name="Karaoz U."/>
            <person name="Brodie E.L."/>
            <person name="Williams K.H."/>
            <person name="Hubbard S.S."/>
            <person name="Banfield J.F."/>
        </authorList>
    </citation>
    <scope>NUCLEOTIDE SEQUENCE [LARGE SCALE GENOMIC DNA]</scope>
</reference>
<protein>
    <recommendedName>
        <fullName evidence="3">Carrier domain-containing protein</fullName>
    </recommendedName>
</protein>